<reference evidence="4" key="1">
    <citation type="journal article" date="2013" name="Nature">
        <title>Draft genome of the wheat A-genome progenitor Triticum urartu.</title>
        <authorList>
            <person name="Ling H.Q."/>
            <person name="Zhao S."/>
            <person name="Liu D."/>
            <person name="Wang J."/>
            <person name="Sun H."/>
            <person name="Zhang C."/>
            <person name="Fan H."/>
            <person name="Li D."/>
            <person name="Dong L."/>
            <person name="Tao Y."/>
            <person name="Gao C."/>
            <person name="Wu H."/>
            <person name="Li Y."/>
            <person name="Cui Y."/>
            <person name="Guo X."/>
            <person name="Zheng S."/>
            <person name="Wang B."/>
            <person name="Yu K."/>
            <person name="Liang Q."/>
            <person name="Yang W."/>
            <person name="Lou X."/>
            <person name="Chen J."/>
            <person name="Feng M."/>
            <person name="Jian J."/>
            <person name="Zhang X."/>
            <person name="Luo G."/>
            <person name="Jiang Y."/>
            <person name="Liu J."/>
            <person name="Wang Z."/>
            <person name="Sha Y."/>
            <person name="Zhang B."/>
            <person name="Wu H."/>
            <person name="Tang D."/>
            <person name="Shen Q."/>
            <person name="Xue P."/>
            <person name="Zou S."/>
            <person name="Wang X."/>
            <person name="Liu X."/>
            <person name="Wang F."/>
            <person name="Yang Y."/>
            <person name="An X."/>
            <person name="Dong Z."/>
            <person name="Zhang K."/>
            <person name="Zhang X."/>
            <person name="Luo M.C."/>
            <person name="Dvorak J."/>
            <person name="Tong Y."/>
            <person name="Wang J."/>
            <person name="Yang H."/>
            <person name="Li Z."/>
            <person name="Wang D."/>
            <person name="Zhang A."/>
            <person name="Wang J."/>
        </authorList>
    </citation>
    <scope>NUCLEOTIDE SEQUENCE</scope>
    <source>
        <strain evidence="4">cv. G1812</strain>
    </source>
</reference>
<dbReference type="EnsemblPlants" id="TuG1812G0400004015.01.T02">
    <property type="protein sequence ID" value="TuG1812G0400004015.01.T02"/>
    <property type="gene ID" value="TuG1812G0400004015.01"/>
</dbReference>
<dbReference type="Pfam" id="PF02798">
    <property type="entry name" value="GST_N"/>
    <property type="match status" value="1"/>
</dbReference>
<dbReference type="Proteomes" id="UP000015106">
    <property type="component" value="Chromosome 4"/>
</dbReference>
<dbReference type="AlphaFoldDB" id="A0A8R7UC17"/>
<evidence type="ECO:0000259" key="2">
    <source>
        <dbReference type="PROSITE" id="PS50404"/>
    </source>
</evidence>
<dbReference type="PROSITE" id="PS50404">
    <property type="entry name" value="GST_NTER"/>
    <property type="match status" value="1"/>
</dbReference>
<organism evidence="3 4">
    <name type="scientific">Triticum urartu</name>
    <name type="common">Red wild einkorn</name>
    <name type="synonym">Crithodium urartu</name>
    <dbReference type="NCBI Taxonomy" id="4572"/>
    <lineage>
        <taxon>Eukaryota</taxon>
        <taxon>Viridiplantae</taxon>
        <taxon>Streptophyta</taxon>
        <taxon>Embryophyta</taxon>
        <taxon>Tracheophyta</taxon>
        <taxon>Spermatophyta</taxon>
        <taxon>Magnoliopsida</taxon>
        <taxon>Liliopsida</taxon>
        <taxon>Poales</taxon>
        <taxon>Poaceae</taxon>
        <taxon>BOP clade</taxon>
        <taxon>Pooideae</taxon>
        <taxon>Triticodae</taxon>
        <taxon>Triticeae</taxon>
        <taxon>Triticinae</taxon>
        <taxon>Triticum</taxon>
    </lineage>
</organism>
<evidence type="ECO:0000256" key="1">
    <source>
        <dbReference type="SAM" id="SignalP"/>
    </source>
</evidence>
<reference evidence="3" key="3">
    <citation type="submission" date="2022-06" db="UniProtKB">
        <authorList>
            <consortium name="EnsemblPlants"/>
        </authorList>
    </citation>
    <scope>IDENTIFICATION</scope>
</reference>
<feature type="domain" description="GST N-terminal" evidence="2">
    <location>
        <begin position="64"/>
        <end position="142"/>
    </location>
</feature>
<sequence length="142" mass="15996">GRGSHSHSHLRGSHLHLLLLLSSCLVGRAEQELTLNQGEESVDRIEPNPILSKRPEGRKGMAMALLKVYADRLSQPSRAIIILCKVNRIDFQELTVDLAKGQHRAPEFTKINPMAQVPTIVDGRFKLFERYFSLYATSCVFI</sequence>
<gene>
    <name evidence="3" type="primary">LOC125553273</name>
</gene>
<feature type="signal peptide" evidence="1">
    <location>
        <begin position="1"/>
        <end position="31"/>
    </location>
</feature>
<keyword evidence="4" id="KW-1185">Reference proteome</keyword>
<keyword evidence="1" id="KW-0732">Signal</keyword>
<dbReference type="InterPro" id="IPR043377">
    <property type="entry name" value="GSTT1/2/3"/>
</dbReference>
<dbReference type="Gene3D" id="3.40.30.10">
    <property type="entry name" value="Glutaredoxin"/>
    <property type="match status" value="1"/>
</dbReference>
<dbReference type="PANTHER" id="PTHR44750">
    <property type="entry name" value="GLUTATHIONE S-TRANSFERASE T1-RELATED"/>
    <property type="match status" value="1"/>
</dbReference>
<dbReference type="InterPro" id="IPR004045">
    <property type="entry name" value="Glutathione_S-Trfase_N"/>
</dbReference>
<proteinExistence type="predicted"/>
<dbReference type="InterPro" id="IPR036249">
    <property type="entry name" value="Thioredoxin-like_sf"/>
</dbReference>
<evidence type="ECO:0000313" key="3">
    <source>
        <dbReference type="EnsemblPlants" id="TuG1812G0400004015.01.T02"/>
    </source>
</evidence>
<name>A0A8R7UC17_TRIUA</name>
<accession>A0A8R7UC17</accession>
<evidence type="ECO:0000313" key="4">
    <source>
        <dbReference type="Proteomes" id="UP000015106"/>
    </source>
</evidence>
<reference evidence="3" key="2">
    <citation type="submission" date="2018-03" db="EMBL/GenBank/DDBJ databases">
        <title>The Triticum urartu genome reveals the dynamic nature of wheat genome evolution.</title>
        <authorList>
            <person name="Ling H."/>
            <person name="Ma B."/>
            <person name="Shi X."/>
            <person name="Liu H."/>
            <person name="Dong L."/>
            <person name="Sun H."/>
            <person name="Cao Y."/>
            <person name="Gao Q."/>
            <person name="Zheng S."/>
            <person name="Li Y."/>
            <person name="Yu Y."/>
            <person name="Du H."/>
            <person name="Qi M."/>
            <person name="Li Y."/>
            <person name="Yu H."/>
            <person name="Cui Y."/>
            <person name="Wang N."/>
            <person name="Chen C."/>
            <person name="Wu H."/>
            <person name="Zhao Y."/>
            <person name="Zhang J."/>
            <person name="Li Y."/>
            <person name="Zhou W."/>
            <person name="Zhang B."/>
            <person name="Hu W."/>
            <person name="Eijk M."/>
            <person name="Tang J."/>
            <person name="Witsenboer H."/>
            <person name="Zhao S."/>
            <person name="Li Z."/>
            <person name="Zhang A."/>
            <person name="Wang D."/>
            <person name="Liang C."/>
        </authorList>
    </citation>
    <scope>NUCLEOTIDE SEQUENCE [LARGE SCALE GENOMIC DNA]</scope>
    <source>
        <strain evidence="3">cv. G1812</strain>
    </source>
</reference>
<dbReference type="Gramene" id="TuG1812G0400004015.01.T02">
    <property type="protein sequence ID" value="TuG1812G0400004015.01.T02"/>
    <property type="gene ID" value="TuG1812G0400004015.01"/>
</dbReference>
<protein>
    <recommendedName>
        <fullName evidence="2">GST N-terminal domain-containing protein</fullName>
    </recommendedName>
</protein>
<dbReference type="PANTHER" id="PTHR44750:SF1">
    <property type="entry name" value="GLUTATHIONE S-TRANSFERASE T1-RELATED"/>
    <property type="match status" value="1"/>
</dbReference>
<dbReference type="SUPFAM" id="SSF52833">
    <property type="entry name" value="Thioredoxin-like"/>
    <property type="match status" value="1"/>
</dbReference>
<feature type="chain" id="PRO_5035879393" description="GST N-terminal domain-containing protein" evidence="1">
    <location>
        <begin position="32"/>
        <end position="142"/>
    </location>
</feature>